<evidence type="ECO:0000313" key="12">
    <source>
        <dbReference type="EMBL" id="KYH29535.1"/>
    </source>
</evidence>
<proteinExistence type="inferred from homology"/>
<dbReference type="GO" id="GO:0000287">
    <property type="term" value="F:magnesium ion binding"/>
    <property type="evidence" value="ECO:0007669"/>
    <property type="project" value="UniProtKB-UniRule"/>
</dbReference>
<feature type="binding site" evidence="11">
    <location>
        <position position="36"/>
    </location>
    <ligand>
        <name>substrate</name>
    </ligand>
</feature>
<comment type="subunit">
    <text evidence="11">Monomer.</text>
</comment>
<dbReference type="Proteomes" id="UP000075374">
    <property type="component" value="Unassembled WGS sequence"/>
</dbReference>
<dbReference type="UniPathway" id="UPA00053">
    <property type="reaction ID" value="UER00088"/>
</dbReference>
<evidence type="ECO:0000256" key="10">
    <source>
        <dbReference type="ARBA" id="ARBA00048567"/>
    </source>
</evidence>
<dbReference type="RefSeq" id="WP_061857683.1">
    <property type="nucleotide sequence ID" value="NZ_LTBB01000003.1"/>
</dbReference>
<keyword evidence="11" id="KW-0963">Cytoplasm</keyword>
<protein>
    <recommendedName>
        <fullName evidence="3 11">Shikimate kinase</fullName>
        <shortName evidence="11">SK</shortName>
        <ecNumber evidence="3 11">2.7.1.71</ecNumber>
    </recommendedName>
</protein>
<keyword evidence="5 11" id="KW-0808">Transferase</keyword>
<evidence type="ECO:0000256" key="9">
    <source>
        <dbReference type="ARBA" id="ARBA00023141"/>
    </source>
</evidence>
<keyword evidence="13" id="KW-1185">Reference proteome</keyword>
<keyword evidence="8 11" id="KW-0067">ATP-binding</keyword>
<comment type="similarity">
    <text evidence="2 11">Belongs to the shikimate kinase family.</text>
</comment>
<comment type="catalytic activity">
    <reaction evidence="10 11">
        <text>shikimate + ATP = 3-phosphoshikimate + ADP + H(+)</text>
        <dbReference type="Rhea" id="RHEA:13121"/>
        <dbReference type="ChEBI" id="CHEBI:15378"/>
        <dbReference type="ChEBI" id="CHEBI:30616"/>
        <dbReference type="ChEBI" id="CHEBI:36208"/>
        <dbReference type="ChEBI" id="CHEBI:145989"/>
        <dbReference type="ChEBI" id="CHEBI:456216"/>
        <dbReference type="EC" id="2.7.1.71"/>
    </reaction>
</comment>
<comment type="caution">
    <text evidence="11">Lacks conserved residue(s) required for the propagation of feature annotation.</text>
</comment>
<evidence type="ECO:0000256" key="6">
    <source>
        <dbReference type="ARBA" id="ARBA00022741"/>
    </source>
</evidence>
<feature type="binding site" evidence="11">
    <location>
        <position position="135"/>
    </location>
    <ligand>
        <name>substrate</name>
    </ligand>
</feature>
<dbReference type="PATRIC" id="fig|1121305.3.peg.778"/>
<comment type="caution">
    <text evidence="12">The sequence shown here is derived from an EMBL/GenBank/DDBJ whole genome shotgun (WGS) entry which is preliminary data.</text>
</comment>
<evidence type="ECO:0000256" key="8">
    <source>
        <dbReference type="ARBA" id="ARBA00022840"/>
    </source>
</evidence>
<dbReference type="GO" id="GO:0004765">
    <property type="term" value="F:shikimate kinase activity"/>
    <property type="evidence" value="ECO:0007669"/>
    <property type="project" value="UniProtKB-UniRule"/>
</dbReference>
<evidence type="ECO:0000256" key="1">
    <source>
        <dbReference type="ARBA" id="ARBA00004842"/>
    </source>
</evidence>
<dbReference type="InterPro" id="IPR027417">
    <property type="entry name" value="P-loop_NTPase"/>
</dbReference>
<keyword evidence="9 11" id="KW-0057">Aromatic amino acid biosynthesis</keyword>
<gene>
    <name evidence="11 12" type="primary">aroK</name>
    <name evidence="12" type="ORF">CLCOL_07660</name>
</gene>
<dbReference type="PROSITE" id="PS01128">
    <property type="entry name" value="SHIKIMATE_KINASE"/>
    <property type="match status" value="1"/>
</dbReference>
<feature type="binding site" evidence="11">
    <location>
        <position position="59"/>
    </location>
    <ligand>
        <name>substrate</name>
    </ligand>
</feature>
<comment type="subcellular location">
    <subcellularLocation>
        <location evidence="11">Cytoplasm</location>
    </subcellularLocation>
</comment>
<dbReference type="EMBL" id="LTBB01000003">
    <property type="protein sequence ID" value="KYH29535.1"/>
    <property type="molecule type" value="Genomic_DNA"/>
</dbReference>
<dbReference type="AlphaFoldDB" id="A0A151API6"/>
<dbReference type="HAMAP" id="MF_00109">
    <property type="entry name" value="Shikimate_kinase"/>
    <property type="match status" value="1"/>
</dbReference>
<dbReference type="GO" id="GO:0005829">
    <property type="term" value="C:cytosol"/>
    <property type="evidence" value="ECO:0007669"/>
    <property type="project" value="TreeGrafter"/>
</dbReference>
<keyword evidence="4 11" id="KW-0028">Amino-acid biosynthesis</keyword>
<keyword evidence="11" id="KW-0479">Metal-binding</keyword>
<evidence type="ECO:0000256" key="3">
    <source>
        <dbReference type="ARBA" id="ARBA00012154"/>
    </source>
</evidence>
<feature type="binding site" evidence="11">
    <location>
        <position position="118"/>
    </location>
    <ligand>
        <name>ATP</name>
        <dbReference type="ChEBI" id="CHEBI:30616"/>
    </ligand>
</feature>
<name>A0A151API6_9CLOT</name>
<comment type="cofactor">
    <cofactor evidence="11">
        <name>Mg(2+)</name>
        <dbReference type="ChEBI" id="CHEBI:18420"/>
    </cofactor>
    <text evidence="11">Binds 1 Mg(2+) ion per subunit.</text>
</comment>
<organism evidence="12 13">
    <name type="scientific">Clostridium colicanis DSM 13634</name>
    <dbReference type="NCBI Taxonomy" id="1121305"/>
    <lineage>
        <taxon>Bacteria</taxon>
        <taxon>Bacillati</taxon>
        <taxon>Bacillota</taxon>
        <taxon>Clostridia</taxon>
        <taxon>Eubacteriales</taxon>
        <taxon>Clostridiaceae</taxon>
        <taxon>Clostridium</taxon>
    </lineage>
</organism>
<dbReference type="PANTHER" id="PTHR21087">
    <property type="entry name" value="SHIKIMATE KINASE"/>
    <property type="match status" value="1"/>
</dbReference>
<reference evidence="12 13" key="1">
    <citation type="submission" date="2016-02" db="EMBL/GenBank/DDBJ databases">
        <title>Genome sequence of Clostridium colicanis DSM 13634.</title>
        <authorList>
            <person name="Poehlein A."/>
            <person name="Daniel R."/>
        </authorList>
    </citation>
    <scope>NUCLEOTIDE SEQUENCE [LARGE SCALE GENOMIC DNA]</scope>
    <source>
        <strain evidence="12 13">DSM 13634</strain>
    </source>
</reference>
<evidence type="ECO:0000256" key="11">
    <source>
        <dbReference type="HAMAP-Rule" id="MF_00109"/>
    </source>
</evidence>
<dbReference type="EC" id="2.7.1.71" evidence="3 11"/>
<evidence type="ECO:0000256" key="4">
    <source>
        <dbReference type="ARBA" id="ARBA00022605"/>
    </source>
</evidence>
<feature type="binding site" evidence="11">
    <location>
        <position position="81"/>
    </location>
    <ligand>
        <name>substrate</name>
    </ligand>
</feature>
<evidence type="ECO:0000256" key="5">
    <source>
        <dbReference type="ARBA" id="ARBA00022679"/>
    </source>
</evidence>
<keyword evidence="11" id="KW-0460">Magnesium</keyword>
<dbReference type="GO" id="GO:0005524">
    <property type="term" value="F:ATP binding"/>
    <property type="evidence" value="ECO:0007669"/>
    <property type="project" value="UniProtKB-UniRule"/>
</dbReference>
<dbReference type="InterPro" id="IPR031322">
    <property type="entry name" value="Shikimate/glucono_kinase"/>
</dbReference>
<dbReference type="PRINTS" id="PR01100">
    <property type="entry name" value="SHIKIMTKNASE"/>
</dbReference>
<dbReference type="GO" id="GO:0009423">
    <property type="term" value="P:chorismate biosynthetic process"/>
    <property type="evidence" value="ECO:0007669"/>
    <property type="project" value="UniProtKB-UniRule"/>
</dbReference>
<comment type="pathway">
    <text evidence="1 11">Metabolic intermediate biosynthesis; chorismate biosynthesis; chorismate from D-erythrose 4-phosphate and phosphoenolpyruvate: step 5/7.</text>
</comment>
<dbReference type="InterPro" id="IPR023000">
    <property type="entry name" value="Shikimate_kinase_CS"/>
</dbReference>
<accession>A0A151API6</accession>
<dbReference type="Gene3D" id="3.40.50.300">
    <property type="entry name" value="P-loop containing nucleotide triphosphate hydrolases"/>
    <property type="match status" value="1"/>
</dbReference>
<keyword evidence="7 11" id="KW-0418">Kinase</keyword>
<evidence type="ECO:0000256" key="7">
    <source>
        <dbReference type="ARBA" id="ARBA00022777"/>
    </source>
</evidence>
<dbReference type="InterPro" id="IPR000623">
    <property type="entry name" value="Shikimate_kinase/TSH1"/>
</dbReference>
<feature type="binding site" evidence="11">
    <location>
        <position position="18"/>
    </location>
    <ligand>
        <name>Mg(2+)</name>
        <dbReference type="ChEBI" id="CHEBI:18420"/>
    </ligand>
</feature>
<comment type="function">
    <text evidence="11">Catalyzes the specific phosphorylation of the 3-hydroxyl group of shikimic acid using ATP as a cosubstrate.</text>
</comment>
<feature type="binding site" evidence="11">
    <location>
        <begin position="14"/>
        <end position="19"/>
    </location>
    <ligand>
        <name>ATP</name>
        <dbReference type="ChEBI" id="CHEBI:30616"/>
    </ligand>
</feature>
<evidence type="ECO:0000256" key="2">
    <source>
        <dbReference type="ARBA" id="ARBA00006997"/>
    </source>
</evidence>
<dbReference type="Pfam" id="PF01202">
    <property type="entry name" value="SKI"/>
    <property type="match status" value="1"/>
</dbReference>
<sequence length="163" mass="18777">MKLNKNIVLIGMPGCGKTTIGKRIAHELNIEFCDVDEYIVESEKHSISEIFKNGEEYFRDIESMAIERICKTYPKVIATGGGAVKRSDNIKVLKENGIIFFIDRPIEDIAQDVDVKSRPLLKDGIEKLYQLYYERYPLYNKYCDYKVTNVDIKKSISKIISLI</sequence>
<evidence type="ECO:0000313" key="13">
    <source>
        <dbReference type="Proteomes" id="UP000075374"/>
    </source>
</evidence>
<dbReference type="GO" id="GO:0008652">
    <property type="term" value="P:amino acid biosynthetic process"/>
    <property type="evidence" value="ECO:0007669"/>
    <property type="project" value="UniProtKB-KW"/>
</dbReference>
<dbReference type="GO" id="GO:0009073">
    <property type="term" value="P:aromatic amino acid family biosynthetic process"/>
    <property type="evidence" value="ECO:0007669"/>
    <property type="project" value="UniProtKB-KW"/>
</dbReference>
<dbReference type="SUPFAM" id="SSF52540">
    <property type="entry name" value="P-loop containing nucleoside triphosphate hydrolases"/>
    <property type="match status" value="1"/>
</dbReference>
<dbReference type="CDD" id="cd00464">
    <property type="entry name" value="SK"/>
    <property type="match status" value="1"/>
</dbReference>
<dbReference type="STRING" id="1121305.CLCOL_07660"/>
<keyword evidence="6 11" id="KW-0547">Nucleotide-binding</keyword>
<dbReference type="PANTHER" id="PTHR21087:SF16">
    <property type="entry name" value="SHIKIMATE KINASE 1, CHLOROPLASTIC"/>
    <property type="match status" value="1"/>
</dbReference>